<dbReference type="EMBL" id="LDTZ01000018">
    <property type="protein sequence ID" value="KNA90749.1"/>
    <property type="molecule type" value="Genomic_DNA"/>
</dbReference>
<protein>
    <submittedName>
        <fullName evidence="2">GDSL family lipase</fullName>
    </submittedName>
</protein>
<evidence type="ECO:0000313" key="2">
    <source>
        <dbReference type="EMBL" id="KNA90749.1"/>
    </source>
</evidence>
<dbReference type="InterPro" id="IPR051532">
    <property type="entry name" value="Ester_Hydrolysis_Enzymes"/>
</dbReference>
<proteinExistence type="predicted"/>
<feature type="domain" description="SGNH hydrolase-type esterase" evidence="1">
    <location>
        <begin position="79"/>
        <end position="258"/>
    </location>
</feature>
<reference evidence="2 3" key="1">
    <citation type="submission" date="2015-05" db="EMBL/GenBank/DDBJ databases">
        <title>Draft genome sequence of the bacterium Gordonia jacobaea a new member of the Gordonia genus.</title>
        <authorList>
            <person name="Jimenez-Galisteo G."/>
            <person name="Dominguez A."/>
            <person name="Munoz E."/>
            <person name="Vinas M."/>
        </authorList>
    </citation>
    <scope>NUCLEOTIDE SEQUENCE [LARGE SCALE GENOMIC DNA]</scope>
    <source>
        <strain evidence="3">mv1</strain>
    </source>
</reference>
<evidence type="ECO:0000259" key="1">
    <source>
        <dbReference type="Pfam" id="PF13472"/>
    </source>
</evidence>
<dbReference type="SUPFAM" id="SSF52266">
    <property type="entry name" value="SGNH hydrolase"/>
    <property type="match status" value="1"/>
</dbReference>
<dbReference type="InterPro" id="IPR013830">
    <property type="entry name" value="SGNH_hydro"/>
</dbReference>
<dbReference type="RefSeq" id="WP_049699682.1">
    <property type="nucleotide sequence ID" value="NZ_LDTZ01000018.1"/>
</dbReference>
<sequence length="306" mass="31825">MSDSRHVLRDVGAAATATAAGAGATWAAYNVLVWQAQQARTTIPHRTDNAPNGDGIYLPDGGGPLRVTRDSTADLHLTVFGDSTAAGLGVESADDTPGVRVARRVAADTGRAIRYSNKAIVGATSKGLAAQIDAMLIAGLRPDVAVVLVGANDVTATNGIRASANRLGAAVRRLRETGAVVVVGTCPDFGVITAIPQPLRSVLRVWGLRLAARQAAAVRSAGGVAVPLADLLSEEFKAKPDHMFSPDQFHPSAAGYELAAAILTPPVLEEIGEWGPAPLPEPPELSETVPASKFMSRLLRRARTVE</sequence>
<dbReference type="InterPro" id="IPR036514">
    <property type="entry name" value="SGNH_hydro_sf"/>
</dbReference>
<gene>
    <name evidence="2" type="ORF">ABW18_14620</name>
</gene>
<comment type="caution">
    <text evidence="2">The sequence shown here is derived from an EMBL/GenBank/DDBJ whole genome shotgun (WGS) entry which is preliminary data.</text>
</comment>
<keyword evidence="3" id="KW-1185">Reference proteome</keyword>
<dbReference type="Proteomes" id="UP000037247">
    <property type="component" value="Unassembled WGS sequence"/>
</dbReference>
<dbReference type="Gene3D" id="3.40.50.1110">
    <property type="entry name" value="SGNH hydrolase"/>
    <property type="match status" value="1"/>
</dbReference>
<evidence type="ECO:0000313" key="3">
    <source>
        <dbReference type="Proteomes" id="UP000037247"/>
    </source>
</evidence>
<dbReference type="CDD" id="cd01836">
    <property type="entry name" value="FeeA_FeeB_like"/>
    <property type="match status" value="1"/>
</dbReference>
<name>A0ABR5IAP8_9ACTN</name>
<accession>A0ABR5IAP8</accession>
<dbReference type="PANTHER" id="PTHR30383">
    <property type="entry name" value="THIOESTERASE 1/PROTEASE 1/LYSOPHOSPHOLIPASE L1"/>
    <property type="match status" value="1"/>
</dbReference>
<organism evidence="2 3">
    <name type="scientific">Gordonia jacobaea</name>
    <dbReference type="NCBI Taxonomy" id="122202"/>
    <lineage>
        <taxon>Bacteria</taxon>
        <taxon>Bacillati</taxon>
        <taxon>Actinomycetota</taxon>
        <taxon>Actinomycetes</taxon>
        <taxon>Mycobacteriales</taxon>
        <taxon>Gordoniaceae</taxon>
        <taxon>Gordonia</taxon>
    </lineage>
</organism>
<dbReference type="Pfam" id="PF13472">
    <property type="entry name" value="Lipase_GDSL_2"/>
    <property type="match status" value="1"/>
</dbReference>
<dbReference type="PANTHER" id="PTHR30383:SF5">
    <property type="entry name" value="SGNH HYDROLASE-TYPE ESTERASE DOMAIN-CONTAINING PROTEIN"/>
    <property type="match status" value="1"/>
</dbReference>